<gene>
    <name evidence="2" type="ORF">ACFOWM_00245</name>
</gene>
<sequence length="133" mass="15084">MKKLLLLMLVATFSTQLKAQQTSNTYRVVVMFSSECCGVPNEQPLLKAIAQFKKQHKIKKISYDNIGPIGREGEYYMAFRLKELNKFKTAAFIKMVNKVVPTLKDKGMATVEENKEIETSTLSSRTSITKKSL</sequence>
<protein>
    <recommendedName>
        <fullName evidence="4">Thioredoxin domain-containing protein</fullName>
    </recommendedName>
</protein>
<reference evidence="3" key="1">
    <citation type="journal article" date="2019" name="Int. J. Syst. Evol. Microbiol.">
        <title>The Global Catalogue of Microorganisms (GCM) 10K type strain sequencing project: providing services to taxonomists for standard genome sequencing and annotation.</title>
        <authorList>
            <consortium name="The Broad Institute Genomics Platform"/>
            <consortium name="The Broad Institute Genome Sequencing Center for Infectious Disease"/>
            <person name="Wu L."/>
            <person name="Ma J."/>
        </authorList>
    </citation>
    <scope>NUCLEOTIDE SEQUENCE [LARGE SCALE GENOMIC DNA]</scope>
    <source>
        <strain evidence="3">CECT 8289</strain>
    </source>
</reference>
<feature type="chain" id="PRO_5045219961" description="Thioredoxin domain-containing protein" evidence="1">
    <location>
        <begin position="20"/>
        <end position="133"/>
    </location>
</feature>
<organism evidence="2 3">
    <name type="scientific">Ferruginibacter yonginensis</name>
    <dbReference type="NCBI Taxonomy" id="1310416"/>
    <lineage>
        <taxon>Bacteria</taxon>
        <taxon>Pseudomonadati</taxon>
        <taxon>Bacteroidota</taxon>
        <taxon>Chitinophagia</taxon>
        <taxon>Chitinophagales</taxon>
        <taxon>Chitinophagaceae</taxon>
        <taxon>Ferruginibacter</taxon>
    </lineage>
</organism>
<keyword evidence="1" id="KW-0732">Signal</keyword>
<dbReference type="Proteomes" id="UP001595907">
    <property type="component" value="Unassembled WGS sequence"/>
</dbReference>
<accession>A0ABV8QLV3</accession>
<evidence type="ECO:0000313" key="3">
    <source>
        <dbReference type="Proteomes" id="UP001595907"/>
    </source>
</evidence>
<evidence type="ECO:0000313" key="2">
    <source>
        <dbReference type="EMBL" id="MFC4261291.1"/>
    </source>
</evidence>
<dbReference type="RefSeq" id="WP_379705360.1">
    <property type="nucleotide sequence ID" value="NZ_JBHSCZ010000001.1"/>
</dbReference>
<evidence type="ECO:0008006" key="4">
    <source>
        <dbReference type="Google" id="ProtNLM"/>
    </source>
</evidence>
<name>A0ABV8QLV3_9BACT</name>
<feature type="signal peptide" evidence="1">
    <location>
        <begin position="1"/>
        <end position="19"/>
    </location>
</feature>
<evidence type="ECO:0000256" key="1">
    <source>
        <dbReference type="SAM" id="SignalP"/>
    </source>
</evidence>
<comment type="caution">
    <text evidence="2">The sequence shown here is derived from an EMBL/GenBank/DDBJ whole genome shotgun (WGS) entry which is preliminary data.</text>
</comment>
<proteinExistence type="predicted"/>
<keyword evidence="3" id="KW-1185">Reference proteome</keyword>
<dbReference type="EMBL" id="JBHSCZ010000001">
    <property type="protein sequence ID" value="MFC4261291.1"/>
    <property type="molecule type" value="Genomic_DNA"/>
</dbReference>